<reference evidence="1" key="2">
    <citation type="submission" date="2013-05" db="EMBL/GenBank/DDBJ databases">
        <authorList>
            <person name="Carter J.-M."/>
            <person name="Baker S.C."/>
            <person name="Pink R."/>
            <person name="Carter D.R.F."/>
            <person name="Collins A."/>
            <person name="Tomlin J."/>
            <person name="Gibbs M."/>
            <person name="Breuker C.J."/>
        </authorList>
    </citation>
    <scope>NUCLEOTIDE SEQUENCE</scope>
    <source>
        <tissue evidence="1">Ovary</tissue>
    </source>
</reference>
<reference evidence="1" key="1">
    <citation type="journal article" date="2013" name="BMC Genomics">
        <title>Unscrambling butterfly oogenesis.</title>
        <authorList>
            <person name="Carter J.M."/>
            <person name="Baker S.C."/>
            <person name="Pink R."/>
            <person name="Carter D.R."/>
            <person name="Collins A."/>
            <person name="Tomlin J."/>
            <person name="Gibbs M."/>
            <person name="Breuker C.J."/>
        </authorList>
    </citation>
    <scope>NUCLEOTIDE SEQUENCE</scope>
    <source>
        <tissue evidence="1">Ovary</tissue>
    </source>
</reference>
<proteinExistence type="predicted"/>
<protein>
    <submittedName>
        <fullName evidence="1">Uncharacterized protein</fullName>
    </submittedName>
</protein>
<sequence length="137" mass="14120">MTISFLGGGEGLSGAGDTVGGFGARLGLPWLTLGLSVKSDVDNEDAGAGVGGADVREVIEPPKDVWDPECKELLFRCSVEATWGCRLCSEDCCKFVMRSEIVPVVSTESDELKGIIGFCTGGSGGGPRAFASLGCLL</sequence>
<accession>S4NRA2</accession>
<dbReference type="AlphaFoldDB" id="S4NRA2"/>
<feature type="non-terminal residue" evidence="1">
    <location>
        <position position="137"/>
    </location>
</feature>
<name>S4NRA2_9NEOP</name>
<evidence type="ECO:0000313" key="1">
    <source>
        <dbReference type="EMBL" id="JAA78043.1"/>
    </source>
</evidence>
<dbReference type="EMBL" id="GAIX01014517">
    <property type="protein sequence ID" value="JAA78043.1"/>
    <property type="molecule type" value="Transcribed_RNA"/>
</dbReference>
<organism evidence="1">
    <name type="scientific">Pararge aegeria</name>
    <name type="common">speckled wood butterfly</name>
    <dbReference type="NCBI Taxonomy" id="116150"/>
    <lineage>
        <taxon>Eukaryota</taxon>
        <taxon>Metazoa</taxon>
        <taxon>Ecdysozoa</taxon>
        <taxon>Arthropoda</taxon>
        <taxon>Hexapoda</taxon>
        <taxon>Insecta</taxon>
        <taxon>Pterygota</taxon>
        <taxon>Neoptera</taxon>
        <taxon>Endopterygota</taxon>
        <taxon>Lepidoptera</taxon>
        <taxon>Glossata</taxon>
        <taxon>Ditrysia</taxon>
        <taxon>Papilionoidea</taxon>
        <taxon>Nymphalidae</taxon>
        <taxon>Satyrinae</taxon>
        <taxon>Satyrini</taxon>
        <taxon>Parargina</taxon>
        <taxon>Pararge</taxon>
    </lineage>
</organism>